<dbReference type="EMBL" id="JAGSXJ010000002">
    <property type="protein sequence ID" value="KAH6695577.1"/>
    <property type="molecule type" value="Genomic_DNA"/>
</dbReference>
<proteinExistence type="predicted"/>
<evidence type="ECO:0000256" key="1">
    <source>
        <dbReference type="SAM" id="MobiDB-lite"/>
    </source>
</evidence>
<dbReference type="OrthoDB" id="3925971at2759"/>
<accession>A0A9P8VL88</accession>
<keyword evidence="3" id="KW-1185">Reference proteome</keyword>
<comment type="caution">
    <text evidence="2">The sequence shown here is derived from an EMBL/GenBank/DDBJ whole genome shotgun (WGS) entry which is preliminary data.</text>
</comment>
<dbReference type="Proteomes" id="UP000770015">
    <property type="component" value="Unassembled WGS sequence"/>
</dbReference>
<evidence type="ECO:0000313" key="2">
    <source>
        <dbReference type="EMBL" id="KAH6695577.1"/>
    </source>
</evidence>
<feature type="compositionally biased region" description="Basic and acidic residues" evidence="1">
    <location>
        <begin position="298"/>
        <end position="317"/>
    </location>
</feature>
<feature type="region of interest" description="Disordered" evidence="1">
    <location>
        <begin position="232"/>
        <end position="262"/>
    </location>
</feature>
<dbReference type="AlphaFoldDB" id="A0A9P8VL88"/>
<sequence length="338" mass="38488">MRGLPFVPARDSRHRHAAFALCRALLRQAARIPLPKDLRPAAGQPNPVQVLVLQQFRTNRGDTSPRLVLAALTAGYKFLSLFSKAPDPSSPSHIEVTEYLRRRLARENGRITTNLWRRKLKPPPIPNPPPLLIKTTGPDGLDTFERNIPPVPFEKLKDGKRHIPKLFVTSGHVPFLRMKKPQPYLLSKIIRDAAARTQRQMDIMKDLQTDEMRLAKDEDKWDMMMGDLAKEAGLTIEPNNPQPRPQPRAGRGRYREGDDNSYAGSTYTNLKHLYATMRTQRLNNIARAQALVRIIEEEKELAREEGPRRRALVDGKGIEGVGEQQTKPKPRRRVLGER</sequence>
<organism evidence="2 3">
    <name type="scientific">Plectosphaerella plurivora</name>
    <dbReference type="NCBI Taxonomy" id="936078"/>
    <lineage>
        <taxon>Eukaryota</taxon>
        <taxon>Fungi</taxon>
        <taxon>Dikarya</taxon>
        <taxon>Ascomycota</taxon>
        <taxon>Pezizomycotina</taxon>
        <taxon>Sordariomycetes</taxon>
        <taxon>Hypocreomycetidae</taxon>
        <taxon>Glomerellales</taxon>
        <taxon>Plectosphaerellaceae</taxon>
        <taxon>Plectosphaerella</taxon>
    </lineage>
</organism>
<name>A0A9P8VL88_9PEZI</name>
<feature type="compositionally biased region" description="Basic residues" evidence="1">
    <location>
        <begin position="328"/>
        <end position="338"/>
    </location>
</feature>
<gene>
    <name evidence="2" type="ORF">F5X68DRAFT_31015</name>
</gene>
<reference evidence="2" key="1">
    <citation type="journal article" date="2021" name="Nat. Commun.">
        <title>Genetic determinants of endophytism in the Arabidopsis root mycobiome.</title>
        <authorList>
            <person name="Mesny F."/>
            <person name="Miyauchi S."/>
            <person name="Thiergart T."/>
            <person name="Pickel B."/>
            <person name="Atanasova L."/>
            <person name="Karlsson M."/>
            <person name="Huettel B."/>
            <person name="Barry K.W."/>
            <person name="Haridas S."/>
            <person name="Chen C."/>
            <person name="Bauer D."/>
            <person name="Andreopoulos W."/>
            <person name="Pangilinan J."/>
            <person name="LaButti K."/>
            <person name="Riley R."/>
            <person name="Lipzen A."/>
            <person name="Clum A."/>
            <person name="Drula E."/>
            <person name="Henrissat B."/>
            <person name="Kohler A."/>
            <person name="Grigoriev I.V."/>
            <person name="Martin F.M."/>
            <person name="Hacquard S."/>
        </authorList>
    </citation>
    <scope>NUCLEOTIDE SEQUENCE</scope>
    <source>
        <strain evidence="2">MPI-SDFR-AT-0117</strain>
    </source>
</reference>
<protein>
    <submittedName>
        <fullName evidence="2">Uncharacterized protein</fullName>
    </submittedName>
</protein>
<feature type="region of interest" description="Disordered" evidence="1">
    <location>
        <begin position="298"/>
        <end position="338"/>
    </location>
</feature>
<evidence type="ECO:0000313" key="3">
    <source>
        <dbReference type="Proteomes" id="UP000770015"/>
    </source>
</evidence>